<sequence>MRFSENPRNPYSDQKLADLLKAKDMEISRRTVAKYRDELGIAATTVRKRY</sequence>
<dbReference type="Pfam" id="PF04552">
    <property type="entry name" value="Sigma54_DBD"/>
    <property type="match status" value="1"/>
</dbReference>
<organism evidence="2 3">
    <name type="scientific">Desulfosporosinus metallidurans</name>
    <dbReference type="NCBI Taxonomy" id="1888891"/>
    <lineage>
        <taxon>Bacteria</taxon>
        <taxon>Bacillati</taxon>
        <taxon>Bacillota</taxon>
        <taxon>Clostridia</taxon>
        <taxon>Eubacteriales</taxon>
        <taxon>Desulfitobacteriaceae</taxon>
        <taxon>Desulfosporosinus</taxon>
    </lineage>
</organism>
<evidence type="ECO:0000313" key="2">
    <source>
        <dbReference type="EMBL" id="OLN33877.1"/>
    </source>
</evidence>
<dbReference type="Gene3D" id="1.10.10.60">
    <property type="entry name" value="Homeodomain-like"/>
    <property type="match status" value="1"/>
</dbReference>
<dbReference type="AlphaFoldDB" id="A0A1Q8R2R1"/>
<proteinExistence type="predicted"/>
<dbReference type="InterPro" id="IPR007634">
    <property type="entry name" value="RNA_pol_sigma_54_DNA-bd"/>
</dbReference>
<protein>
    <submittedName>
        <fullName evidence="2">RNA polymerase sigma-54 factor RpoN</fullName>
    </submittedName>
</protein>
<comment type="caution">
    <text evidence="2">The sequence shown here is derived from an EMBL/GenBank/DDBJ whole genome shotgun (WGS) entry which is preliminary data.</text>
</comment>
<feature type="domain" description="RNA polymerase sigma factor 54 DNA-binding" evidence="1">
    <location>
        <begin position="4"/>
        <end position="49"/>
    </location>
</feature>
<dbReference type="PANTHER" id="PTHR32248">
    <property type="entry name" value="RNA POLYMERASE SIGMA-54 FACTOR"/>
    <property type="match status" value="1"/>
</dbReference>
<dbReference type="GO" id="GO:0016987">
    <property type="term" value="F:sigma factor activity"/>
    <property type="evidence" value="ECO:0007669"/>
    <property type="project" value="InterPro"/>
</dbReference>
<evidence type="ECO:0000259" key="1">
    <source>
        <dbReference type="Pfam" id="PF04552"/>
    </source>
</evidence>
<dbReference type="GO" id="GO:0001216">
    <property type="term" value="F:DNA-binding transcription activator activity"/>
    <property type="evidence" value="ECO:0007669"/>
    <property type="project" value="InterPro"/>
</dbReference>
<keyword evidence="3" id="KW-1185">Reference proteome</keyword>
<name>A0A1Q8R2R1_9FIRM</name>
<dbReference type="PROSITE" id="PS00718">
    <property type="entry name" value="SIGMA54_2"/>
    <property type="match status" value="1"/>
</dbReference>
<dbReference type="InterPro" id="IPR000394">
    <property type="entry name" value="RNA_pol_sigma_54"/>
</dbReference>
<dbReference type="STRING" id="1888891.DSOL_0055"/>
<dbReference type="PANTHER" id="PTHR32248:SF4">
    <property type="entry name" value="RNA POLYMERASE SIGMA-54 FACTOR"/>
    <property type="match status" value="1"/>
</dbReference>
<accession>A0A1Q8R2R1</accession>
<evidence type="ECO:0000313" key="3">
    <source>
        <dbReference type="Proteomes" id="UP000186102"/>
    </source>
</evidence>
<reference evidence="2 3" key="1">
    <citation type="submission" date="2016-09" db="EMBL/GenBank/DDBJ databases">
        <title>Complete genome of Desulfosporosinus sp. OL.</title>
        <authorList>
            <person name="Mardanov A."/>
            <person name="Beletsky A."/>
            <person name="Panova A."/>
            <person name="Karnachuk O."/>
            <person name="Ravin N."/>
        </authorList>
    </citation>
    <scope>NUCLEOTIDE SEQUENCE [LARGE SCALE GENOMIC DNA]</scope>
    <source>
        <strain evidence="2 3">OL</strain>
    </source>
</reference>
<dbReference type="Proteomes" id="UP000186102">
    <property type="component" value="Unassembled WGS sequence"/>
</dbReference>
<dbReference type="EMBL" id="MLBF01000001">
    <property type="protein sequence ID" value="OLN33877.1"/>
    <property type="molecule type" value="Genomic_DNA"/>
</dbReference>
<gene>
    <name evidence="2" type="ORF">DSOL_0055</name>
</gene>